<sequence>MIVPIALAIVLGLTLCAVIARLPTRRLRLAVSLVVLTVGAGWAILSHSNTAFALGMAMLGAGLGSLAPERPEHQKAPEPDDEPE</sequence>
<evidence type="ECO:0000256" key="1">
    <source>
        <dbReference type="SAM" id="MobiDB-lite"/>
    </source>
</evidence>
<keyword evidence="2" id="KW-0472">Membrane</keyword>
<keyword evidence="4" id="KW-1185">Reference proteome</keyword>
<dbReference type="RefSeq" id="WP_143488882.1">
    <property type="nucleotide sequence ID" value="NZ_VJOY01000009.1"/>
</dbReference>
<evidence type="ECO:0000256" key="2">
    <source>
        <dbReference type="SAM" id="Phobius"/>
    </source>
</evidence>
<comment type="caution">
    <text evidence="3">The sequence shown here is derived from an EMBL/GenBank/DDBJ whole genome shotgun (WGS) entry which is preliminary data.</text>
</comment>
<accession>A0A553GXB4</accession>
<protein>
    <submittedName>
        <fullName evidence="3">Uncharacterized protein</fullName>
    </submittedName>
</protein>
<dbReference type="EMBL" id="VJOY01000009">
    <property type="protein sequence ID" value="TRX74144.1"/>
    <property type="molecule type" value="Genomic_DNA"/>
</dbReference>
<organism evidence="3 4">
    <name type="scientific">Pseudomonas mangiferae</name>
    <dbReference type="NCBI Taxonomy" id="2593654"/>
    <lineage>
        <taxon>Bacteria</taxon>
        <taxon>Pseudomonadati</taxon>
        <taxon>Pseudomonadota</taxon>
        <taxon>Gammaproteobacteria</taxon>
        <taxon>Pseudomonadales</taxon>
        <taxon>Pseudomonadaceae</taxon>
        <taxon>Pseudomonas</taxon>
    </lineage>
</organism>
<feature type="region of interest" description="Disordered" evidence="1">
    <location>
        <begin position="65"/>
        <end position="84"/>
    </location>
</feature>
<evidence type="ECO:0000313" key="3">
    <source>
        <dbReference type="EMBL" id="TRX74144.1"/>
    </source>
</evidence>
<keyword evidence="2" id="KW-0812">Transmembrane</keyword>
<proteinExistence type="predicted"/>
<evidence type="ECO:0000313" key="4">
    <source>
        <dbReference type="Proteomes" id="UP000315235"/>
    </source>
</evidence>
<dbReference type="AlphaFoldDB" id="A0A553GXB4"/>
<feature type="transmembrane region" description="Helical" evidence="2">
    <location>
        <begin position="29"/>
        <end position="45"/>
    </location>
</feature>
<name>A0A553GXB4_9PSED</name>
<feature type="transmembrane region" description="Helical" evidence="2">
    <location>
        <begin position="6"/>
        <end position="22"/>
    </location>
</feature>
<dbReference type="Proteomes" id="UP000315235">
    <property type="component" value="Unassembled WGS sequence"/>
</dbReference>
<reference evidence="3 4" key="1">
    <citation type="submission" date="2019-07" db="EMBL/GenBank/DDBJ databases">
        <title>Pseudomonas mangiferae sp. nov., isolated from bark of mango tree in Thailand.</title>
        <authorList>
            <person name="Srisuk N."/>
            <person name="Anurat P."/>
        </authorList>
    </citation>
    <scope>NUCLEOTIDE SEQUENCE [LARGE SCALE GENOMIC DNA]</scope>
    <source>
        <strain evidence="3 4">DMKU_BBB3-04</strain>
    </source>
</reference>
<feature type="compositionally biased region" description="Basic and acidic residues" evidence="1">
    <location>
        <begin position="69"/>
        <end position="78"/>
    </location>
</feature>
<keyword evidence="2" id="KW-1133">Transmembrane helix</keyword>
<gene>
    <name evidence="3" type="ORF">FM069_13495</name>
</gene>